<gene>
    <name evidence="2" type="primary">kdpF</name>
    <name evidence="2" type="ORF">F6R98_18540</name>
</gene>
<reference evidence="2 3" key="1">
    <citation type="submission" date="2019-09" db="EMBL/GenBank/DDBJ databases">
        <title>Ecophysiology of the spiral-shaped methanotroph Methylospira mobilis as revealed by the complete genome sequence.</title>
        <authorList>
            <person name="Oshkin I.Y."/>
            <person name="Dedysh S.N."/>
            <person name="Miroshnikov K."/>
            <person name="Danilova O.V."/>
            <person name="Hakobyan A."/>
            <person name="Liesack W."/>
        </authorList>
    </citation>
    <scope>NUCLEOTIDE SEQUENCE [LARGE SCALE GENOMIC DNA]</scope>
    <source>
        <strain evidence="2 3">Shm1</strain>
    </source>
</reference>
<dbReference type="RefSeq" id="WP_153250346.1">
    <property type="nucleotide sequence ID" value="NZ_CP044205.1"/>
</dbReference>
<dbReference type="EMBL" id="CP044205">
    <property type="protein sequence ID" value="QFY44381.1"/>
    <property type="molecule type" value="Genomic_DNA"/>
</dbReference>
<dbReference type="InParanoid" id="A0A5Q0BQ07"/>
<dbReference type="GO" id="GO:0008556">
    <property type="term" value="F:P-type potassium transmembrane transporter activity"/>
    <property type="evidence" value="ECO:0007669"/>
    <property type="project" value="InterPro"/>
</dbReference>
<keyword evidence="1" id="KW-0472">Membrane</keyword>
<feature type="transmembrane region" description="Helical" evidence="1">
    <location>
        <begin position="6"/>
        <end position="24"/>
    </location>
</feature>
<name>A0A5Q0BQ07_9GAMM</name>
<dbReference type="AlphaFoldDB" id="A0A5Q0BQ07"/>
<evidence type="ECO:0000313" key="2">
    <source>
        <dbReference type="EMBL" id="QFY44381.1"/>
    </source>
</evidence>
<organism evidence="2 3">
    <name type="scientific">Candidatus Methylospira mobilis</name>
    <dbReference type="NCBI Taxonomy" id="1808979"/>
    <lineage>
        <taxon>Bacteria</taxon>
        <taxon>Pseudomonadati</taxon>
        <taxon>Pseudomonadota</taxon>
        <taxon>Gammaproteobacteria</taxon>
        <taxon>Methylococcales</taxon>
        <taxon>Methylococcaceae</taxon>
        <taxon>Candidatus Methylospira</taxon>
    </lineage>
</organism>
<evidence type="ECO:0000313" key="3">
    <source>
        <dbReference type="Proteomes" id="UP000325755"/>
    </source>
</evidence>
<keyword evidence="3" id="KW-1185">Reference proteome</keyword>
<protein>
    <submittedName>
        <fullName evidence="2">K(+)-transporting ATPase subunit F</fullName>
    </submittedName>
</protein>
<dbReference type="NCBIfam" id="TIGR02115">
    <property type="entry name" value="potass_kdpF"/>
    <property type="match status" value="1"/>
</dbReference>
<sequence length="30" mass="3313">MTIEYGIALAIVVALMVYLIAVLVKPEDYT</sequence>
<dbReference type="GO" id="GO:0005886">
    <property type="term" value="C:plasma membrane"/>
    <property type="evidence" value="ECO:0007669"/>
    <property type="project" value="InterPro"/>
</dbReference>
<dbReference type="Proteomes" id="UP000325755">
    <property type="component" value="Chromosome"/>
</dbReference>
<dbReference type="Pfam" id="PF09604">
    <property type="entry name" value="Potass_KdpF"/>
    <property type="match status" value="1"/>
</dbReference>
<accession>A0A5Q0BQ07</accession>
<dbReference type="KEGG" id="mmob:F6R98_18540"/>
<evidence type="ECO:0000256" key="1">
    <source>
        <dbReference type="SAM" id="Phobius"/>
    </source>
</evidence>
<keyword evidence="1" id="KW-0812">Transmembrane</keyword>
<dbReference type="InterPro" id="IPR011726">
    <property type="entry name" value="KdpF"/>
</dbReference>
<keyword evidence="1" id="KW-1133">Transmembrane helix</keyword>
<proteinExistence type="predicted"/>